<organism evidence="2 3">
    <name type="scientific">Pholiota conissans</name>
    <dbReference type="NCBI Taxonomy" id="109636"/>
    <lineage>
        <taxon>Eukaryota</taxon>
        <taxon>Fungi</taxon>
        <taxon>Dikarya</taxon>
        <taxon>Basidiomycota</taxon>
        <taxon>Agaricomycotina</taxon>
        <taxon>Agaricomycetes</taxon>
        <taxon>Agaricomycetidae</taxon>
        <taxon>Agaricales</taxon>
        <taxon>Agaricineae</taxon>
        <taxon>Strophariaceae</taxon>
        <taxon>Pholiota</taxon>
    </lineage>
</organism>
<accession>A0A9P5ZBB2</accession>
<feature type="compositionally biased region" description="Polar residues" evidence="1">
    <location>
        <begin position="90"/>
        <end position="104"/>
    </location>
</feature>
<dbReference type="AlphaFoldDB" id="A0A9P5ZBB2"/>
<evidence type="ECO:0000256" key="1">
    <source>
        <dbReference type="SAM" id="MobiDB-lite"/>
    </source>
</evidence>
<reference evidence="2" key="1">
    <citation type="submission" date="2020-11" db="EMBL/GenBank/DDBJ databases">
        <authorList>
            <consortium name="DOE Joint Genome Institute"/>
            <person name="Ahrendt S."/>
            <person name="Riley R."/>
            <person name="Andreopoulos W."/>
            <person name="Labutti K."/>
            <person name="Pangilinan J."/>
            <person name="Ruiz-Duenas F.J."/>
            <person name="Barrasa J.M."/>
            <person name="Sanchez-Garcia M."/>
            <person name="Camarero S."/>
            <person name="Miyauchi S."/>
            <person name="Serrano A."/>
            <person name="Linde D."/>
            <person name="Babiker R."/>
            <person name="Drula E."/>
            <person name="Ayuso-Fernandez I."/>
            <person name="Pacheco R."/>
            <person name="Padilla G."/>
            <person name="Ferreira P."/>
            <person name="Barriuso J."/>
            <person name="Kellner H."/>
            <person name="Castanera R."/>
            <person name="Alfaro M."/>
            <person name="Ramirez L."/>
            <person name="Pisabarro A.G."/>
            <person name="Kuo A."/>
            <person name="Tritt A."/>
            <person name="Lipzen A."/>
            <person name="He G."/>
            <person name="Yan M."/>
            <person name="Ng V."/>
            <person name="Cullen D."/>
            <person name="Martin F."/>
            <person name="Rosso M.-N."/>
            <person name="Henrissat B."/>
            <person name="Hibbett D."/>
            <person name="Martinez A.T."/>
            <person name="Grigoriev I.V."/>
        </authorList>
    </citation>
    <scope>NUCLEOTIDE SEQUENCE</scope>
    <source>
        <strain evidence="2">CIRM-BRFM 674</strain>
    </source>
</reference>
<feature type="region of interest" description="Disordered" evidence="1">
    <location>
        <begin position="133"/>
        <end position="196"/>
    </location>
</feature>
<comment type="caution">
    <text evidence="2">The sequence shown here is derived from an EMBL/GenBank/DDBJ whole genome shotgun (WGS) entry which is preliminary data.</text>
</comment>
<evidence type="ECO:0000313" key="2">
    <source>
        <dbReference type="EMBL" id="KAF9484504.1"/>
    </source>
</evidence>
<dbReference type="Proteomes" id="UP000807469">
    <property type="component" value="Unassembled WGS sequence"/>
</dbReference>
<feature type="compositionally biased region" description="Basic and acidic residues" evidence="1">
    <location>
        <begin position="133"/>
        <end position="142"/>
    </location>
</feature>
<feature type="compositionally biased region" description="Basic and acidic residues" evidence="1">
    <location>
        <begin position="166"/>
        <end position="178"/>
    </location>
</feature>
<protein>
    <submittedName>
        <fullName evidence="2">Uncharacterized protein</fullName>
    </submittedName>
</protein>
<feature type="region of interest" description="Disordered" evidence="1">
    <location>
        <begin position="53"/>
        <end position="72"/>
    </location>
</feature>
<dbReference type="OrthoDB" id="3230534at2759"/>
<gene>
    <name evidence="2" type="ORF">BDN70DRAFT_126769</name>
</gene>
<keyword evidence="3" id="KW-1185">Reference proteome</keyword>
<sequence length="311" mass="34519">MEGYSSVTPRLRVARNSSNYGISQIVTATDGPSHLPEFSQLVDLNLKEMAPFEVSEQPSTSTVPGPSIPAHTENPAAVLRALLSRLPAESKNTQPSRSPSQQYLSERESDYDMDLTDPANATRSIVQENLKDIFSKARRDPGDTPQKARTRRGSNASMDKLSINAARDDSEGKRRSLSDEWDNTYGPSHRPATRLKHSPQPVTLEFLRERFSESRLSVEGDEHPPSSRHDFSNDAAIISQESNSFQSDIPMATSTPQQSLRISVNSQFQSNLLDQDTEMQHAIDELDSYGESSANRPSKHVVLTITIHPAY</sequence>
<feature type="region of interest" description="Disordered" evidence="1">
    <location>
        <begin position="87"/>
        <end position="116"/>
    </location>
</feature>
<dbReference type="EMBL" id="MU155143">
    <property type="protein sequence ID" value="KAF9484504.1"/>
    <property type="molecule type" value="Genomic_DNA"/>
</dbReference>
<evidence type="ECO:0000313" key="3">
    <source>
        <dbReference type="Proteomes" id="UP000807469"/>
    </source>
</evidence>
<proteinExistence type="predicted"/>
<name>A0A9P5ZBB2_9AGAR</name>